<comment type="caution">
    <text evidence="2">The sequence shown here is derived from an EMBL/GenBank/DDBJ whole genome shotgun (WGS) entry which is preliminary data.</text>
</comment>
<proteinExistence type="predicted"/>
<dbReference type="PROSITE" id="PS50041">
    <property type="entry name" value="C_TYPE_LECTIN_2"/>
    <property type="match status" value="1"/>
</dbReference>
<name>A0AAN9VMV3_9ORTH</name>
<dbReference type="InterPro" id="IPR016186">
    <property type="entry name" value="C-type_lectin-like/link_sf"/>
</dbReference>
<keyword evidence="3" id="KW-1185">Reference proteome</keyword>
<dbReference type="AlphaFoldDB" id="A0AAN9VMV3"/>
<dbReference type="Proteomes" id="UP001378592">
    <property type="component" value="Unassembled WGS sequence"/>
</dbReference>
<protein>
    <recommendedName>
        <fullName evidence="1">C-type lectin domain-containing protein</fullName>
    </recommendedName>
</protein>
<sequence length="117" mass="13047">MHYESKNWNEAKVACEDEGGYLVFLDSPDEANLASGFLNKYNLSTKLHIGMFDVTTKGTFITVLGDDVSSTGYDMWAPGEPNHLGLNIENCGTFEPNRGINDEYCTSVYPFLCELFT</sequence>
<reference evidence="2 3" key="1">
    <citation type="submission" date="2024-03" db="EMBL/GenBank/DDBJ databases">
        <title>The genome assembly and annotation of the cricket Gryllus longicercus Weissman &amp; Gray.</title>
        <authorList>
            <person name="Szrajer S."/>
            <person name="Gray D."/>
            <person name="Ylla G."/>
        </authorList>
    </citation>
    <scope>NUCLEOTIDE SEQUENCE [LARGE SCALE GENOMIC DNA]</scope>
    <source>
        <strain evidence="2">DAG 2021-001</strain>
        <tissue evidence="2">Whole body minus gut</tissue>
    </source>
</reference>
<evidence type="ECO:0000259" key="1">
    <source>
        <dbReference type="PROSITE" id="PS50041"/>
    </source>
</evidence>
<dbReference type="Gene3D" id="3.10.100.10">
    <property type="entry name" value="Mannose-Binding Protein A, subunit A"/>
    <property type="match status" value="1"/>
</dbReference>
<dbReference type="CDD" id="cd00037">
    <property type="entry name" value="CLECT"/>
    <property type="match status" value="1"/>
</dbReference>
<evidence type="ECO:0000313" key="2">
    <source>
        <dbReference type="EMBL" id="KAK7793302.1"/>
    </source>
</evidence>
<dbReference type="EMBL" id="JAZDUA010000389">
    <property type="protein sequence ID" value="KAK7793302.1"/>
    <property type="molecule type" value="Genomic_DNA"/>
</dbReference>
<dbReference type="InterPro" id="IPR050111">
    <property type="entry name" value="C-type_lectin/snaclec_domain"/>
</dbReference>
<accession>A0AAN9VMV3</accession>
<dbReference type="SUPFAM" id="SSF56436">
    <property type="entry name" value="C-type lectin-like"/>
    <property type="match status" value="1"/>
</dbReference>
<dbReference type="Pfam" id="PF00059">
    <property type="entry name" value="Lectin_C"/>
    <property type="match status" value="1"/>
</dbReference>
<dbReference type="InterPro" id="IPR016187">
    <property type="entry name" value="CTDL_fold"/>
</dbReference>
<feature type="domain" description="C-type lectin" evidence="1">
    <location>
        <begin position="1"/>
        <end position="114"/>
    </location>
</feature>
<organism evidence="2 3">
    <name type="scientific">Gryllus longicercus</name>
    <dbReference type="NCBI Taxonomy" id="2509291"/>
    <lineage>
        <taxon>Eukaryota</taxon>
        <taxon>Metazoa</taxon>
        <taxon>Ecdysozoa</taxon>
        <taxon>Arthropoda</taxon>
        <taxon>Hexapoda</taxon>
        <taxon>Insecta</taxon>
        <taxon>Pterygota</taxon>
        <taxon>Neoptera</taxon>
        <taxon>Polyneoptera</taxon>
        <taxon>Orthoptera</taxon>
        <taxon>Ensifera</taxon>
        <taxon>Gryllidea</taxon>
        <taxon>Grylloidea</taxon>
        <taxon>Gryllidae</taxon>
        <taxon>Gryllinae</taxon>
        <taxon>Gryllus</taxon>
    </lineage>
</organism>
<dbReference type="PANTHER" id="PTHR22803">
    <property type="entry name" value="MANNOSE, PHOSPHOLIPASE, LECTIN RECEPTOR RELATED"/>
    <property type="match status" value="1"/>
</dbReference>
<gene>
    <name evidence="2" type="ORF">R5R35_007627</name>
</gene>
<dbReference type="SMART" id="SM00034">
    <property type="entry name" value="CLECT"/>
    <property type="match status" value="1"/>
</dbReference>
<dbReference type="InterPro" id="IPR001304">
    <property type="entry name" value="C-type_lectin-like"/>
</dbReference>
<evidence type="ECO:0000313" key="3">
    <source>
        <dbReference type="Proteomes" id="UP001378592"/>
    </source>
</evidence>